<dbReference type="Proteomes" id="UP001164539">
    <property type="component" value="Chromosome 8"/>
</dbReference>
<name>A0ACC1XP44_MELAZ</name>
<reference evidence="1 2" key="1">
    <citation type="journal article" date="2023" name="Science">
        <title>Complex scaffold remodeling in plant triterpene biosynthesis.</title>
        <authorList>
            <person name="De La Pena R."/>
            <person name="Hodgson H."/>
            <person name="Liu J.C."/>
            <person name="Stephenson M.J."/>
            <person name="Martin A.C."/>
            <person name="Owen C."/>
            <person name="Harkess A."/>
            <person name="Leebens-Mack J."/>
            <person name="Jimenez L.E."/>
            <person name="Osbourn A."/>
            <person name="Sattely E.S."/>
        </authorList>
    </citation>
    <scope>NUCLEOTIDE SEQUENCE [LARGE SCALE GENOMIC DNA]</scope>
    <source>
        <strain evidence="2">cv. JPN11</strain>
        <tissue evidence="1">Leaf</tissue>
    </source>
</reference>
<gene>
    <name evidence="1" type="ORF">OWV82_014852</name>
</gene>
<dbReference type="EMBL" id="CM051401">
    <property type="protein sequence ID" value="KAJ4712647.1"/>
    <property type="molecule type" value="Genomic_DNA"/>
</dbReference>
<comment type="caution">
    <text evidence="1">The sequence shown here is derived from an EMBL/GenBank/DDBJ whole genome shotgun (WGS) entry which is preliminary data.</text>
</comment>
<evidence type="ECO:0000313" key="2">
    <source>
        <dbReference type="Proteomes" id="UP001164539"/>
    </source>
</evidence>
<sequence>MEADDPFASITELCRVSSSQEEKLSRCRFAGETEEKDSEDSEEIPVESTGIMMVSPPESSEDNEGDDNNTPKDNDIFQTPPEGSPIASSNHHRDDCAVCVEEETAGACTEGDKAVDLGADTDLGFSEVELTQRFDSVNEVIYSESTEVTVLKRELAFSESLSESQLKKPKISDENLCTQSPNRCLGESINSLRKSVEKSICDKDGPYNYRYISPQSNQNSDASGESSAKRKLEFLGEVLHSENEASHISEGFLYTIRNSDRSGCSNDNGKGSLNSGRKSIEDIDKYRYIGPSDRNSSDMERTQAIRALPVSICPPVEKDSGNDCGEITLLDVLRMLTRNCDYDCSLESKSILDVAKSRGLTFP</sequence>
<keyword evidence="2" id="KW-1185">Reference proteome</keyword>
<proteinExistence type="predicted"/>
<protein>
    <submittedName>
        <fullName evidence="1">Kelch repeat-containing protein</fullName>
    </submittedName>
</protein>
<accession>A0ACC1XP44</accession>
<evidence type="ECO:0000313" key="1">
    <source>
        <dbReference type="EMBL" id="KAJ4712647.1"/>
    </source>
</evidence>
<organism evidence="1 2">
    <name type="scientific">Melia azedarach</name>
    <name type="common">Chinaberry tree</name>
    <dbReference type="NCBI Taxonomy" id="155640"/>
    <lineage>
        <taxon>Eukaryota</taxon>
        <taxon>Viridiplantae</taxon>
        <taxon>Streptophyta</taxon>
        <taxon>Embryophyta</taxon>
        <taxon>Tracheophyta</taxon>
        <taxon>Spermatophyta</taxon>
        <taxon>Magnoliopsida</taxon>
        <taxon>eudicotyledons</taxon>
        <taxon>Gunneridae</taxon>
        <taxon>Pentapetalae</taxon>
        <taxon>rosids</taxon>
        <taxon>malvids</taxon>
        <taxon>Sapindales</taxon>
        <taxon>Meliaceae</taxon>
        <taxon>Melia</taxon>
    </lineage>
</organism>